<accession>A0A2K8HDB1</accession>
<proteinExistence type="predicted"/>
<evidence type="ECO:0000313" key="2">
    <source>
        <dbReference type="Proteomes" id="UP000241625"/>
    </source>
</evidence>
<dbReference type="Proteomes" id="UP000241625">
    <property type="component" value="Segment"/>
</dbReference>
<protein>
    <submittedName>
        <fullName evidence="1">Uncharacterized protein</fullName>
    </submittedName>
</protein>
<reference evidence="2" key="1">
    <citation type="journal article" date="2018" name="Front. Microbiol.">
        <title>Identification and Characterization of T5-Like Bacteriophages Representing Two Novel Subgroups from Food Products.</title>
        <authorList>
            <person name="Svab D."/>
            <person name="Falgenhauer L."/>
            <person name="Rohde M."/>
            <person name="Szabo J."/>
            <person name="Chakraborty T."/>
            <person name="Toth I."/>
        </authorList>
    </citation>
    <scope>NUCLEOTIDE SEQUENCE [LARGE SCALE GENOMIC DNA]</scope>
</reference>
<sequence length="177" mass="19748">MPHFANKISLFLHLSQIFPNYLTSSPKSPQIRCSAPILRPHPSSTKISLALSPSPQTHTITHPPIEVTKILSDSHISTHVGFAHILANSTGFERSSRLLEFLGKFIVGFAHYKNFSGRIRTLPKIVGFAHTRPHVTPVEQCRICTKAQGNCPARLNANDNENQSHLKSEMRMIIILI</sequence>
<name>A0A2K8HDB1_9CAUD</name>
<evidence type="ECO:0000313" key="1">
    <source>
        <dbReference type="EMBL" id="ASU02226.1"/>
    </source>
</evidence>
<dbReference type="EMBL" id="MF431735">
    <property type="protein sequence ID" value="ASU02226.1"/>
    <property type="molecule type" value="Genomic_DNA"/>
</dbReference>
<organism evidence="1 2">
    <name type="scientific">Bacteriophage T5-like poul124</name>
    <dbReference type="NCBI Taxonomy" id="2024323"/>
    <lineage>
        <taxon>Viruses</taxon>
        <taxon>Duplodnaviria</taxon>
        <taxon>Heunggongvirae</taxon>
        <taxon>Uroviricota</taxon>
        <taxon>Caudoviricetes</taxon>
        <taxon>Demerecviridae</taxon>
        <taxon>Markadamsvirinae</taxon>
        <taxon>Tequintavirus</taxon>
        <taxon>Tequintavirus chee24</taxon>
    </lineage>
</organism>
<gene>
    <name evidence="1" type="ORF">P124_0014</name>
</gene>